<name>A0ABV4BXT3_9MYCO</name>
<feature type="domain" description="PPE" evidence="2">
    <location>
        <begin position="2"/>
        <end position="163"/>
    </location>
</feature>
<dbReference type="RefSeq" id="WP_369737218.1">
    <property type="nucleotide sequence ID" value="NZ_JBGEDP010000001.1"/>
</dbReference>
<dbReference type="InterPro" id="IPR038332">
    <property type="entry name" value="PPE_sf"/>
</dbReference>
<comment type="similarity">
    <text evidence="1">Belongs to the mycobacterial PPE family.</text>
</comment>
<keyword evidence="5" id="KW-1185">Reference proteome</keyword>
<sequence>MDFGALPPEINSARMYAGPGAGPMLAAASAWHGVAAEMRSAASSYEFVISELSTGWLGPSAATMTAAVTPYLAWMNATAGQAELTAVQAQAAANAYEQAFAMTVPPPVVAANRAQLMMLLATNFFGQNAPAIAANEAQYAEMWAQDAAAMYGYAAHSAAATAQVTPFGAAPQTTNASGLAAQGAATAQNAGAASGTGVQSALSHVVSSIPTTLQGLASPLSVPASAAGTTSAASVNPITGIVSSSSLQTIGTTLLSEYLYLPGFAGLLLSTSALGPLMNPDVFLPFMNMGAAAAGPAAALPGAAAAEGALGAGAAGGWGGLAGLGQAASLGGLSVPPSWGWAATAPEGMLGSVPLMHMMEPAAASVAGADLGAGSSFPFMFSPLGRAATMGAAAGAGAGAAAVVAKYGPRLKVLSRSPAAGYSEEAAAAPAASKAPKYPVPASFPSNGHAPPGYQPAIVYVPINGNAPTNV</sequence>
<evidence type="ECO:0000313" key="5">
    <source>
        <dbReference type="Proteomes" id="UP001564760"/>
    </source>
</evidence>
<dbReference type="EMBL" id="JBGEDP010000001">
    <property type="protein sequence ID" value="MEY8014800.1"/>
    <property type="molecule type" value="Genomic_DNA"/>
</dbReference>
<evidence type="ECO:0000259" key="3">
    <source>
        <dbReference type="Pfam" id="PF12484"/>
    </source>
</evidence>
<dbReference type="SUPFAM" id="SSF140459">
    <property type="entry name" value="PE/PPE dimer-like"/>
    <property type="match status" value="1"/>
</dbReference>
<reference evidence="4 5" key="1">
    <citation type="submission" date="2024-08" db="EMBL/GenBank/DDBJ databases">
        <title>Mycobacterium servetensis sp. nov., a novel rapid-growing mycobacterial species recovered from a human patient in Zaragoza, Spain.</title>
        <authorList>
            <person name="Tristancho-Baro A.I."/>
            <person name="Buenestado-Serrano S."/>
            <person name="Garcia De Viedma D."/>
            <person name="Milagro-Beamonte A."/>
            <person name="Burillo N."/>
            <person name="Sanz S."/>
            <person name="Lopez-Calleja A.I."/>
            <person name="Penas-Utrilla D."/>
            <person name="Guardingo M."/>
            <person name="Garcia M.J."/>
            <person name="Vinuelas-Bayon J."/>
        </authorList>
    </citation>
    <scope>NUCLEOTIDE SEQUENCE [LARGE SCALE GENOMIC DNA]</scope>
    <source>
        <strain evidence="5">HUMS_12744610</strain>
    </source>
</reference>
<dbReference type="InterPro" id="IPR022171">
    <property type="entry name" value="PPE_C"/>
</dbReference>
<dbReference type="PANTHER" id="PTHR46766:SF1">
    <property type="entry name" value="GLUTAMINE-RICH PROTEIN 2"/>
    <property type="match status" value="1"/>
</dbReference>
<organism evidence="4 5">
    <name type="scientific">Mycobacterium servetii</name>
    <dbReference type="NCBI Taxonomy" id="3237418"/>
    <lineage>
        <taxon>Bacteria</taxon>
        <taxon>Bacillati</taxon>
        <taxon>Actinomycetota</taxon>
        <taxon>Actinomycetes</taxon>
        <taxon>Mycobacteriales</taxon>
        <taxon>Mycobacteriaceae</taxon>
        <taxon>Mycobacterium</taxon>
    </lineage>
</organism>
<dbReference type="Pfam" id="PF12484">
    <property type="entry name" value="PPE-SVP"/>
    <property type="match status" value="1"/>
</dbReference>
<feature type="domain" description="PPE family C-terminal" evidence="3">
    <location>
        <begin position="322"/>
        <end position="416"/>
    </location>
</feature>
<dbReference type="Pfam" id="PF00823">
    <property type="entry name" value="PPE"/>
    <property type="match status" value="1"/>
</dbReference>
<comment type="caution">
    <text evidence="4">The sequence shown here is derived from an EMBL/GenBank/DDBJ whole genome shotgun (WGS) entry which is preliminary data.</text>
</comment>
<dbReference type="InterPro" id="IPR000030">
    <property type="entry name" value="PPE_dom"/>
</dbReference>
<gene>
    <name evidence="4" type="ORF">AB8998_07165</name>
</gene>
<evidence type="ECO:0000259" key="2">
    <source>
        <dbReference type="Pfam" id="PF00823"/>
    </source>
</evidence>
<evidence type="ECO:0000256" key="1">
    <source>
        <dbReference type="ARBA" id="ARBA00010652"/>
    </source>
</evidence>
<dbReference type="Proteomes" id="UP001564760">
    <property type="component" value="Unassembled WGS sequence"/>
</dbReference>
<dbReference type="PANTHER" id="PTHR46766">
    <property type="entry name" value="GLUTAMINE-RICH PROTEIN 2"/>
    <property type="match status" value="1"/>
</dbReference>
<accession>A0ABV4BXT3</accession>
<protein>
    <submittedName>
        <fullName evidence="4">PPE family protein</fullName>
    </submittedName>
</protein>
<dbReference type="Gene3D" id="1.20.1260.20">
    <property type="entry name" value="PPE superfamily"/>
    <property type="match status" value="1"/>
</dbReference>
<evidence type="ECO:0000313" key="4">
    <source>
        <dbReference type="EMBL" id="MEY8014800.1"/>
    </source>
</evidence>
<proteinExistence type="inferred from homology"/>